<sequence length="502" mass="55152">MATPFLEMRAISKTFPGVRALDGVHLQIRQGEVLALAGENGAGKSTLMKILTGIYAPDPGGKILIEGNEIEMRDGNHARALGIGIIYQELSVVENLSVAENLFLAREPLNRLGLLDRPSMEHEARAMLHTIELDVDPSTRVSELSVGQQQMVEIAKALAHQSKVIIMDEPTASLSHHETRTLLRLIKRLRERNIAVVYISHRLEEIFELADYVSVLRDGRTVATSPIAEVTRDSLVRMMVDRELSDLYPGSTRSHASTVPVLEVRDLSLRAAKGAEARIRDINFTLHRGEILGVAGLVGSGRTEIMEMIFGIRPCTGSIAVDGKRLSIRNPHDAIEHGIGFVTEDRKAQGLILGMSVRENFSLTHLKRYSPFQFLQRAKEEESCKQFVRSLGIKTPGTEQKVVNLSGGNQQKIVIAKWVARNPKVLIVDEPTRGIDIGAKAEVHALLARLASQGIGIIVISSDLLEVLAVSDRILVVREGRLNGEMTRAEATQERVMAAATA</sequence>
<dbReference type="InterPro" id="IPR003439">
    <property type="entry name" value="ABC_transporter-like_ATP-bd"/>
</dbReference>
<dbReference type="FunFam" id="3.40.50.300:FF:000127">
    <property type="entry name" value="Ribose import ATP-binding protein RbsA"/>
    <property type="match status" value="1"/>
</dbReference>
<evidence type="ECO:0000256" key="3">
    <source>
        <dbReference type="ARBA" id="ARBA00022475"/>
    </source>
</evidence>
<keyword evidence="6" id="KW-0677">Repeat</keyword>
<dbReference type="InterPro" id="IPR050107">
    <property type="entry name" value="ABC_carbohydrate_import_ATPase"/>
</dbReference>
<dbReference type="SMART" id="SM00382">
    <property type="entry name" value="AAA"/>
    <property type="match status" value="2"/>
</dbReference>
<evidence type="ECO:0000313" key="12">
    <source>
        <dbReference type="EMBL" id="SAL20956.1"/>
    </source>
</evidence>
<evidence type="ECO:0000256" key="7">
    <source>
        <dbReference type="ARBA" id="ARBA00022741"/>
    </source>
</evidence>
<keyword evidence="3" id="KW-1003">Cell membrane</keyword>
<evidence type="ECO:0000256" key="1">
    <source>
        <dbReference type="ARBA" id="ARBA00004202"/>
    </source>
</evidence>
<comment type="subcellular location">
    <subcellularLocation>
        <location evidence="1">Cell membrane</location>
        <topology evidence="1">Peripheral membrane protein</topology>
    </subcellularLocation>
</comment>
<dbReference type="CDD" id="cd03215">
    <property type="entry name" value="ABC_Carb_Monos_II"/>
    <property type="match status" value="1"/>
</dbReference>
<keyword evidence="10" id="KW-0472">Membrane</keyword>
<dbReference type="CDD" id="cd03216">
    <property type="entry name" value="ABC_Carb_Monos_I"/>
    <property type="match status" value="1"/>
</dbReference>
<evidence type="ECO:0000256" key="6">
    <source>
        <dbReference type="ARBA" id="ARBA00022737"/>
    </source>
</evidence>
<evidence type="ECO:0000313" key="13">
    <source>
        <dbReference type="Proteomes" id="UP000054893"/>
    </source>
</evidence>
<dbReference type="Proteomes" id="UP000054893">
    <property type="component" value="Unassembled WGS sequence"/>
</dbReference>
<dbReference type="InterPro" id="IPR003593">
    <property type="entry name" value="AAA+_ATPase"/>
</dbReference>
<dbReference type="GO" id="GO:0016887">
    <property type="term" value="F:ATP hydrolysis activity"/>
    <property type="evidence" value="ECO:0007669"/>
    <property type="project" value="InterPro"/>
</dbReference>
<keyword evidence="5" id="KW-0762">Sugar transport</keyword>
<keyword evidence="7" id="KW-0547">Nucleotide-binding</keyword>
<gene>
    <name evidence="12" type="ORF">AWB64_01515</name>
</gene>
<dbReference type="InterPro" id="IPR017871">
    <property type="entry name" value="ABC_transporter-like_CS"/>
</dbReference>
<proteinExistence type="predicted"/>
<feature type="domain" description="ABC transporter" evidence="11">
    <location>
        <begin position="6"/>
        <end position="243"/>
    </location>
</feature>
<evidence type="ECO:0000256" key="10">
    <source>
        <dbReference type="ARBA" id="ARBA00023136"/>
    </source>
</evidence>
<evidence type="ECO:0000259" key="11">
    <source>
        <dbReference type="PROSITE" id="PS50893"/>
    </source>
</evidence>
<feature type="domain" description="ABC transporter" evidence="11">
    <location>
        <begin position="262"/>
        <end position="502"/>
    </location>
</feature>
<dbReference type="OrthoDB" id="9776369at2"/>
<protein>
    <submittedName>
        <fullName evidence="12">ABC transporter</fullName>
    </submittedName>
</protein>
<keyword evidence="4" id="KW-0997">Cell inner membrane</keyword>
<evidence type="ECO:0000256" key="2">
    <source>
        <dbReference type="ARBA" id="ARBA00022448"/>
    </source>
</evidence>
<dbReference type="PANTHER" id="PTHR43790:SF3">
    <property type="entry name" value="D-ALLOSE IMPORT ATP-BINDING PROTEIN ALSA-RELATED"/>
    <property type="match status" value="1"/>
</dbReference>
<keyword evidence="8" id="KW-0067">ATP-binding</keyword>
<dbReference type="InterPro" id="IPR027417">
    <property type="entry name" value="P-loop_NTPase"/>
</dbReference>
<dbReference type="SUPFAM" id="SSF52540">
    <property type="entry name" value="P-loop containing nucleoside triphosphate hydrolases"/>
    <property type="match status" value="2"/>
</dbReference>
<evidence type="ECO:0000256" key="4">
    <source>
        <dbReference type="ARBA" id="ARBA00022519"/>
    </source>
</evidence>
<reference evidence="12 13" key="1">
    <citation type="submission" date="2016-01" db="EMBL/GenBank/DDBJ databases">
        <authorList>
            <person name="Oliw E.H."/>
        </authorList>
    </citation>
    <scope>NUCLEOTIDE SEQUENCE [LARGE SCALE GENOMIC DNA]</scope>
    <source>
        <strain evidence="12">LMG 22029</strain>
    </source>
</reference>
<organism evidence="12 13">
    <name type="scientific">Caballeronia sordidicola</name>
    <name type="common">Burkholderia sordidicola</name>
    <dbReference type="NCBI Taxonomy" id="196367"/>
    <lineage>
        <taxon>Bacteria</taxon>
        <taxon>Pseudomonadati</taxon>
        <taxon>Pseudomonadota</taxon>
        <taxon>Betaproteobacteria</taxon>
        <taxon>Burkholderiales</taxon>
        <taxon>Burkholderiaceae</taxon>
        <taxon>Caballeronia</taxon>
    </lineage>
</organism>
<dbReference type="GO" id="GO:0005524">
    <property type="term" value="F:ATP binding"/>
    <property type="evidence" value="ECO:0007669"/>
    <property type="project" value="UniProtKB-KW"/>
</dbReference>
<evidence type="ECO:0000256" key="9">
    <source>
        <dbReference type="ARBA" id="ARBA00022967"/>
    </source>
</evidence>
<dbReference type="AlphaFoldDB" id="A0A158FM67"/>
<dbReference type="GO" id="GO:0005886">
    <property type="term" value="C:plasma membrane"/>
    <property type="evidence" value="ECO:0007669"/>
    <property type="project" value="UniProtKB-SubCell"/>
</dbReference>
<evidence type="ECO:0000256" key="8">
    <source>
        <dbReference type="ARBA" id="ARBA00022840"/>
    </source>
</evidence>
<accession>A0A158FM67</accession>
<dbReference type="EMBL" id="FCOC02000003">
    <property type="protein sequence ID" value="SAL20956.1"/>
    <property type="molecule type" value="Genomic_DNA"/>
</dbReference>
<dbReference type="PANTHER" id="PTHR43790">
    <property type="entry name" value="CARBOHYDRATE TRANSPORT ATP-BINDING PROTEIN MG119-RELATED"/>
    <property type="match status" value="1"/>
</dbReference>
<keyword evidence="9" id="KW-1278">Translocase</keyword>
<name>A0A158FM67_CABSO</name>
<dbReference type="Gene3D" id="3.40.50.300">
    <property type="entry name" value="P-loop containing nucleotide triphosphate hydrolases"/>
    <property type="match status" value="2"/>
</dbReference>
<dbReference type="Pfam" id="PF00005">
    <property type="entry name" value="ABC_tran"/>
    <property type="match status" value="2"/>
</dbReference>
<dbReference type="PROSITE" id="PS00211">
    <property type="entry name" value="ABC_TRANSPORTER_1"/>
    <property type="match status" value="2"/>
</dbReference>
<keyword evidence="2" id="KW-0813">Transport</keyword>
<dbReference type="PROSITE" id="PS50893">
    <property type="entry name" value="ABC_TRANSPORTER_2"/>
    <property type="match status" value="2"/>
</dbReference>
<evidence type="ECO:0000256" key="5">
    <source>
        <dbReference type="ARBA" id="ARBA00022597"/>
    </source>
</evidence>
<dbReference type="RefSeq" id="WP_060818058.1">
    <property type="nucleotide sequence ID" value="NZ_FCOC02000003.1"/>
</dbReference>